<gene>
    <name evidence="1" type="ORF">G7Y89_g7917</name>
</gene>
<dbReference type="SUPFAM" id="SSF51316">
    <property type="entry name" value="Mss4-like"/>
    <property type="match status" value="1"/>
</dbReference>
<organism evidence="1 2">
    <name type="scientific">Cudoniella acicularis</name>
    <dbReference type="NCBI Taxonomy" id="354080"/>
    <lineage>
        <taxon>Eukaryota</taxon>
        <taxon>Fungi</taxon>
        <taxon>Dikarya</taxon>
        <taxon>Ascomycota</taxon>
        <taxon>Pezizomycotina</taxon>
        <taxon>Leotiomycetes</taxon>
        <taxon>Helotiales</taxon>
        <taxon>Tricladiaceae</taxon>
        <taxon>Cudoniella</taxon>
    </lineage>
</organism>
<evidence type="ECO:0000313" key="2">
    <source>
        <dbReference type="Proteomes" id="UP000566819"/>
    </source>
</evidence>
<evidence type="ECO:0000313" key="1">
    <source>
        <dbReference type="EMBL" id="KAF4630222.1"/>
    </source>
</evidence>
<dbReference type="AlphaFoldDB" id="A0A8H4W1I6"/>
<reference evidence="1 2" key="1">
    <citation type="submission" date="2020-03" db="EMBL/GenBank/DDBJ databases">
        <title>Draft Genome Sequence of Cudoniella acicularis.</title>
        <authorList>
            <person name="Buettner E."/>
            <person name="Kellner H."/>
        </authorList>
    </citation>
    <scope>NUCLEOTIDE SEQUENCE [LARGE SCALE GENOMIC DNA]</scope>
    <source>
        <strain evidence="1 2">DSM 108380</strain>
    </source>
</reference>
<sequence length="122" mass="13310">MGSIEVHISTSQASENAFPKTTHGLKTAVDAQETATIGTLAYYQSSPGVQRYFCKVCSATVFYAWDERPETVDVAVGLLEASDGARTEAFLSWNFGAAAEWVGDTKGGWREGLLRRVREEAE</sequence>
<dbReference type="EMBL" id="JAAMPI010000574">
    <property type="protein sequence ID" value="KAF4630222.1"/>
    <property type="molecule type" value="Genomic_DNA"/>
</dbReference>
<protein>
    <recommendedName>
        <fullName evidence="3">CENP-V/GFA domain-containing protein</fullName>
    </recommendedName>
</protein>
<evidence type="ECO:0008006" key="3">
    <source>
        <dbReference type="Google" id="ProtNLM"/>
    </source>
</evidence>
<keyword evidence="2" id="KW-1185">Reference proteome</keyword>
<dbReference type="InterPro" id="IPR011057">
    <property type="entry name" value="Mss4-like_sf"/>
</dbReference>
<proteinExistence type="predicted"/>
<dbReference type="Proteomes" id="UP000566819">
    <property type="component" value="Unassembled WGS sequence"/>
</dbReference>
<dbReference type="Gene3D" id="3.90.1590.10">
    <property type="entry name" value="glutathione-dependent formaldehyde- activating enzyme (gfa)"/>
    <property type="match status" value="1"/>
</dbReference>
<dbReference type="OrthoDB" id="5422068at2759"/>
<accession>A0A8H4W1I6</accession>
<comment type="caution">
    <text evidence="1">The sequence shown here is derived from an EMBL/GenBank/DDBJ whole genome shotgun (WGS) entry which is preliminary data.</text>
</comment>
<name>A0A8H4W1I6_9HELO</name>